<feature type="domain" description="BTB" evidence="4">
    <location>
        <begin position="32"/>
        <end position="97"/>
    </location>
</feature>
<dbReference type="Gene3D" id="3.30.710.10">
    <property type="entry name" value="Potassium Channel Kv1.1, Chain A"/>
    <property type="match status" value="1"/>
</dbReference>
<feature type="region of interest" description="Disordered" evidence="3">
    <location>
        <begin position="500"/>
        <end position="544"/>
    </location>
</feature>
<comment type="caution">
    <text evidence="5">The sequence shown here is derived from an EMBL/GenBank/DDBJ whole genome shotgun (WGS) entry which is preliminary data.</text>
</comment>
<dbReference type="InterPro" id="IPR009057">
    <property type="entry name" value="Homeodomain-like_sf"/>
</dbReference>
<dbReference type="EMBL" id="JAWZYT010004530">
    <property type="protein sequence ID" value="KAK4293503.1"/>
    <property type="molecule type" value="Genomic_DNA"/>
</dbReference>
<dbReference type="AlphaFoldDB" id="A0AAE1NP05"/>
<dbReference type="GO" id="GO:0005634">
    <property type="term" value="C:nucleus"/>
    <property type="evidence" value="ECO:0007669"/>
    <property type="project" value="UniProtKB-SubCell"/>
</dbReference>
<dbReference type="PROSITE" id="PS50097">
    <property type="entry name" value="BTB"/>
    <property type="match status" value="1"/>
</dbReference>
<dbReference type="InterPro" id="IPR011333">
    <property type="entry name" value="SKP1/BTB/POZ_sf"/>
</dbReference>
<dbReference type="SUPFAM" id="SSF54695">
    <property type="entry name" value="POZ domain"/>
    <property type="match status" value="1"/>
</dbReference>
<dbReference type="GO" id="GO:0006357">
    <property type="term" value="P:regulation of transcription by RNA polymerase II"/>
    <property type="evidence" value="ECO:0007669"/>
    <property type="project" value="TreeGrafter"/>
</dbReference>
<feature type="compositionally biased region" description="Polar residues" evidence="3">
    <location>
        <begin position="204"/>
        <end position="219"/>
    </location>
</feature>
<keyword evidence="6" id="KW-1185">Reference proteome</keyword>
<dbReference type="SMART" id="SM00225">
    <property type="entry name" value="BTB"/>
    <property type="match status" value="1"/>
</dbReference>
<comment type="subcellular location">
    <subcellularLocation>
        <location evidence="1">Nucleus</location>
    </subcellularLocation>
</comment>
<dbReference type="Pfam" id="PF00651">
    <property type="entry name" value="BTB"/>
    <property type="match status" value="1"/>
</dbReference>
<name>A0AAE1NP05_9EUCA</name>
<evidence type="ECO:0000259" key="4">
    <source>
        <dbReference type="PROSITE" id="PS50097"/>
    </source>
</evidence>
<dbReference type="InterPro" id="IPR000210">
    <property type="entry name" value="BTB/POZ_dom"/>
</dbReference>
<dbReference type="PANTHER" id="PTHR23110:SF109">
    <property type="entry name" value="FI07618P-RELATED"/>
    <property type="match status" value="1"/>
</dbReference>
<dbReference type="SUPFAM" id="SSF46689">
    <property type="entry name" value="Homeodomain-like"/>
    <property type="match status" value="1"/>
</dbReference>
<accession>A0AAE1NP05</accession>
<proteinExistence type="predicted"/>
<dbReference type="Proteomes" id="UP001292094">
    <property type="component" value="Unassembled WGS sequence"/>
</dbReference>
<sequence length="544" mass="60400">MMDGGLLSLRWNDHRQTFFSMLSAIRKNEVYTDVTLVCDGRFYPVHRLVLSTCSDFFTKVFERTFCKHPIIVVANVSHGDLEALINYMYLGEINVLQADLTSLMKAAEVLKIKGLAEPKTEPESKEGKRLHEEDTVRSKRKKLDEESPTRQSTSNVEVVGNQANSASMPQSGSQASGGESWARPKSRLRSGEPPQEKDNVVPSVYSTDNDNTTNLPSSEVKTEEDVSVKDEPNWYNENDSETVLFTHPSTSLKYGVTGGDGVAGSGAEYPSGDGGGDGGGGGTSATVWNMVVQSQLLQHTGTQPTTSTMPPPVMLGFASNDMVGMMGRAGQTTSEDLRLRYKRYDSSRSRRFVESWKLEFSWVTYNTDMKVMTCTTCLQYGHEEDKTSSFVSGNSNFKRLSLFQKDTGWEKKGVGGRRKKLTDEERQQLFAIARANPDYSSEVLRNIIISEFDLNISSRTIRRELIEAGLKTLRPRTVFPYTNSSQVDVQDVVVQPSEALRQPNTIHPNTEPPYTSNPPPTNPVSSATVSPHNLPPNKQPMHLS</sequence>
<reference evidence="5" key="1">
    <citation type="submission" date="2023-11" db="EMBL/GenBank/DDBJ databases">
        <title>Genome assemblies of two species of porcelain crab, Petrolisthes cinctipes and Petrolisthes manimaculis (Anomura: Porcellanidae).</title>
        <authorList>
            <person name="Angst P."/>
        </authorList>
    </citation>
    <scope>NUCLEOTIDE SEQUENCE</scope>
    <source>
        <strain evidence="5">PB745_02</strain>
        <tissue evidence="5">Gill</tissue>
    </source>
</reference>
<dbReference type="InterPro" id="IPR051095">
    <property type="entry name" value="Dros_DevTransReg"/>
</dbReference>
<keyword evidence="2" id="KW-0539">Nucleus</keyword>
<dbReference type="CDD" id="cd18315">
    <property type="entry name" value="BTB_POZ_BAB-like"/>
    <property type="match status" value="1"/>
</dbReference>
<feature type="compositionally biased region" description="Basic and acidic residues" evidence="3">
    <location>
        <begin position="220"/>
        <end position="232"/>
    </location>
</feature>
<feature type="compositionally biased region" description="Basic and acidic residues" evidence="3">
    <location>
        <begin position="118"/>
        <end position="148"/>
    </location>
</feature>
<evidence type="ECO:0000256" key="1">
    <source>
        <dbReference type="ARBA" id="ARBA00004123"/>
    </source>
</evidence>
<evidence type="ECO:0000256" key="3">
    <source>
        <dbReference type="SAM" id="MobiDB-lite"/>
    </source>
</evidence>
<evidence type="ECO:0000256" key="2">
    <source>
        <dbReference type="ARBA" id="ARBA00023242"/>
    </source>
</evidence>
<gene>
    <name evidence="5" type="ORF">Pmani_033809</name>
</gene>
<protein>
    <recommendedName>
        <fullName evidence="4">BTB domain-containing protein</fullName>
    </recommendedName>
</protein>
<evidence type="ECO:0000313" key="5">
    <source>
        <dbReference type="EMBL" id="KAK4293503.1"/>
    </source>
</evidence>
<feature type="compositionally biased region" description="Polar residues" evidence="3">
    <location>
        <begin position="149"/>
        <end position="177"/>
    </location>
</feature>
<dbReference type="PANTHER" id="PTHR23110">
    <property type="entry name" value="BTB DOMAIN TRANSCRIPTION FACTOR"/>
    <property type="match status" value="1"/>
</dbReference>
<evidence type="ECO:0000313" key="6">
    <source>
        <dbReference type="Proteomes" id="UP001292094"/>
    </source>
</evidence>
<organism evidence="5 6">
    <name type="scientific">Petrolisthes manimaculis</name>
    <dbReference type="NCBI Taxonomy" id="1843537"/>
    <lineage>
        <taxon>Eukaryota</taxon>
        <taxon>Metazoa</taxon>
        <taxon>Ecdysozoa</taxon>
        <taxon>Arthropoda</taxon>
        <taxon>Crustacea</taxon>
        <taxon>Multicrustacea</taxon>
        <taxon>Malacostraca</taxon>
        <taxon>Eumalacostraca</taxon>
        <taxon>Eucarida</taxon>
        <taxon>Decapoda</taxon>
        <taxon>Pleocyemata</taxon>
        <taxon>Anomura</taxon>
        <taxon>Galatheoidea</taxon>
        <taxon>Porcellanidae</taxon>
        <taxon>Petrolisthes</taxon>
    </lineage>
</organism>
<feature type="region of interest" description="Disordered" evidence="3">
    <location>
        <begin position="118"/>
        <end position="235"/>
    </location>
</feature>